<feature type="compositionally biased region" description="Gly residues" evidence="1">
    <location>
        <begin position="191"/>
        <end position="200"/>
    </location>
</feature>
<accession>A0A7I9VGG0</accession>
<feature type="signal peptide" evidence="2">
    <location>
        <begin position="1"/>
        <end position="17"/>
    </location>
</feature>
<feature type="chain" id="PRO_5029609436" evidence="2">
    <location>
        <begin position="18"/>
        <end position="200"/>
    </location>
</feature>
<keyword evidence="4" id="KW-1185">Reference proteome</keyword>
<evidence type="ECO:0000256" key="2">
    <source>
        <dbReference type="SAM" id="SignalP"/>
    </source>
</evidence>
<dbReference type="AlphaFoldDB" id="A0A7I9VGG0"/>
<name>A0A7I9VGG0_9BACT</name>
<sequence length="200" mass="20128">MLAPLLLSLAVALPVGLQPTAPNLPVFGGGKFVNIFESDAALTNASAHIGWSLAVPLAGKLVGGRKGLWTAGLSWIALSLTQETFFHAPPNPGPAYPSEVRADLLTRILPCAALLAWDLFSSGTPPELTPEPPRPRLLLLMPGIDLPRTMPAGGLSLAVEDGGASPGHGGGRAPPAPGADASVAEPQSTLGGTGSGASGE</sequence>
<proteinExistence type="predicted"/>
<evidence type="ECO:0000313" key="3">
    <source>
        <dbReference type="EMBL" id="GEJ55425.1"/>
    </source>
</evidence>
<evidence type="ECO:0000256" key="1">
    <source>
        <dbReference type="SAM" id="MobiDB-lite"/>
    </source>
</evidence>
<keyword evidence="2" id="KW-0732">Signal</keyword>
<reference evidence="4" key="1">
    <citation type="journal article" date="2020" name="Appl. Environ. Microbiol.">
        <title>Diazotrophic Anaeromyxobacter Isolates from Soils.</title>
        <authorList>
            <person name="Masuda Y."/>
            <person name="Yamanaka H."/>
            <person name="Xu Z.X."/>
            <person name="Shiratori Y."/>
            <person name="Aono T."/>
            <person name="Amachi S."/>
            <person name="Senoo K."/>
            <person name="Itoh H."/>
        </authorList>
    </citation>
    <scope>NUCLEOTIDE SEQUENCE [LARGE SCALE GENOMIC DNA]</scope>
    <source>
        <strain evidence="4">R267</strain>
    </source>
</reference>
<gene>
    <name evidence="3" type="ORF">AMYX_01660</name>
</gene>
<protein>
    <submittedName>
        <fullName evidence="3">Uncharacterized protein</fullName>
    </submittedName>
</protein>
<dbReference type="RefSeq" id="WP_176062224.1">
    <property type="nucleotide sequence ID" value="NZ_BJTG01000001.1"/>
</dbReference>
<organism evidence="3 4">
    <name type="scientific">Anaeromyxobacter diazotrophicus</name>
    <dbReference type="NCBI Taxonomy" id="2590199"/>
    <lineage>
        <taxon>Bacteria</taxon>
        <taxon>Pseudomonadati</taxon>
        <taxon>Myxococcota</taxon>
        <taxon>Myxococcia</taxon>
        <taxon>Myxococcales</taxon>
        <taxon>Cystobacterineae</taxon>
        <taxon>Anaeromyxobacteraceae</taxon>
        <taxon>Anaeromyxobacter</taxon>
    </lineage>
</organism>
<dbReference type="Proteomes" id="UP000503640">
    <property type="component" value="Unassembled WGS sequence"/>
</dbReference>
<evidence type="ECO:0000313" key="4">
    <source>
        <dbReference type="Proteomes" id="UP000503640"/>
    </source>
</evidence>
<feature type="region of interest" description="Disordered" evidence="1">
    <location>
        <begin position="151"/>
        <end position="200"/>
    </location>
</feature>
<dbReference type="EMBL" id="BJTG01000001">
    <property type="protein sequence ID" value="GEJ55425.1"/>
    <property type="molecule type" value="Genomic_DNA"/>
</dbReference>
<comment type="caution">
    <text evidence="3">The sequence shown here is derived from an EMBL/GenBank/DDBJ whole genome shotgun (WGS) entry which is preliminary data.</text>
</comment>